<dbReference type="Proteomes" id="UP001275315">
    <property type="component" value="Unassembled WGS sequence"/>
</dbReference>
<protein>
    <submittedName>
        <fullName evidence="4">Helix-hairpin-helix domain-containing protein</fullName>
    </submittedName>
</protein>
<dbReference type="InterPro" id="IPR010994">
    <property type="entry name" value="RuvA_2-like"/>
</dbReference>
<feature type="domain" description="BRCT" evidence="3">
    <location>
        <begin position="146"/>
        <end position="228"/>
    </location>
</feature>
<dbReference type="Gene3D" id="1.10.150.20">
    <property type="entry name" value="5' to 3' exonuclease, C-terminal subdomain"/>
    <property type="match status" value="2"/>
</dbReference>
<organism evidence="4 5">
    <name type="scientific">Paracerasibacillus soli</name>
    <dbReference type="NCBI Taxonomy" id="480284"/>
    <lineage>
        <taxon>Bacteria</taxon>
        <taxon>Bacillati</taxon>
        <taxon>Bacillota</taxon>
        <taxon>Bacilli</taxon>
        <taxon>Bacillales</taxon>
        <taxon>Bacillaceae</taxon>
        <taxon>Paracerasibacillus</taxon>
    </lineage>
</organism>
<dbReference type="CDD" id="cd17748">
    <property type="entry name" value="BRCT_DNA_ligase_like"/>
    <property type="match status" value="1"/>
</dbReference>
<dbReference type="EMBL" id="JAWDIQ010000003">
    <property type="protein sequence ID" value="MDY0410585.1"/>
    <property type="molecule type" value="Genomic_DNA"/>
</dbReference>
<evidence type="ECO:0000256" key="2">
    <source>
        <dbReference type="ARBA" id="ARBA00023204"/>
    </source>
</evidence>
<evidence type="ECO:0000259" key="3">
    <source>
        <dbReference type="PROSITE" id="PS50172"/>
    </source>
</evidence>
<comment type="caution">
    <text evidence="4">The sequence shown here is derived from an EMBL/GenBank/DDBJ whole genome shotgun (WGS) entry which is preliminary data.</text>
</comment>
<gene>
    <name evidence="4" type="ORF">RWD45_21160</name>
</gene>
<dbReference type="SUPFAM" id="SSF47781">
    <property type="entry name" value="RuvA domain 2-like"/>
    <property type="match status" value="1"/>
</dbReference>
<dbReference type="Gene3D" id="3.40.50.10190">
    <property type="entry name" value="BRCT domain"/>
    <property type="match status" value="1"/>
</dbReference>
<dbReference type="Pfam" id="PF00533">
    <property type="entry name" value="BRCT"/>
    <property type="match status" value="1"/>
</dbReference>
<evidence type="ECO:0000313" key="4">
    <source>
        <dbReference type="EMBL" id="MDY0410585.1"/>
    </source>
</evidence>
<dbReference type="PROSITE" id="PS50172">
    <property type="entry name" value="BRCT"/>
    <property type="match status" value="1"/>
</dbReference>
<dbReference type="Pfam" id="PF14520">
    <property type="entry name" value="HHH_5"/>
    <property type="match status" value="1"/>
</dbReference>
<dbReference type="Pfam" id="PF12826">
    <property type="entry name" value="HHH_2"/>
    <property type="match status" value="1"/>
</dbReference>
<dbReference type="InterPro" id="IPR041663">
    <property type="entry name" value="DisA/LigA_HHH"/>
</dbReference>
<dbReference type="InterPro" id="IPR036420">
    <property type="entry name" value="BRCT_dom_sf"/>
</dbReference>
<sequence length="228" mass="25503">MNIEGLGEKVVAQLFREQLIQTIPDVYRLQKEELLKLERIGEKSAQNLLNAIEVSKQNSLEKLIFGLGIRFIGVRAAQILAEAFETMDALQQASYDKLIEIDEIGDKMADAVVQYFAEEKVELMIQALKELGLNMTYKGPKRTENETITIFTDKTFVLTGKLEQFTRKEAKERIEGLGGNVTGSVSNNTDVVVAGEAAGSKYDQAIKLGITIWDEEQLKQSLEEAEEV</sequence>
<dbReference type="RefSeq" id="WP_320381471.1">
    <property type="nucleotide sequence ID" value="NZ_JAWDIQ010000003.1"/>
</dbReference>
<dbReference type="InterPro" id="IPR001357">
    <property type="entry name" value="BRCT_dom"/>
</dbReference>
<keyword evidence="2" id="KW-0234">DNA repair</keyword>
<keyword evidence="1" id="KW-0227">DNA damage</keyword>
<evidence type="ECO:0000256" key="1">
    <source>
        <dbReference type="ARBA" id="ARBA00022763"/>
    </source>
</evidence>
<keyword evidence="5" id="KW-1185">Reference proteome</keyword>
<reference evidence="4 5" key="1">
    <citation type="submission" date="2023-10" db="EMBL/GenBank/DDBJ databases">
        <title>Virgibacillus soli CC-YMP-6 genome.</title>
        <authorList>
            <person name="Miliotis G."/>
            <person name="Sengupta P."/>
            <person name="Hameed A."/>
            <person name="Chuvochina M."/>
            <person name="Mcdonagh F."/>
            <person name="Simpson A.C."/>
            <person name="Singh N.K."/>
            <person name="Rekha P.D."/>
            <person name="Raman K."/>
            <person name="Hugenholtz P."/>
            <person name="Venkateswaran K."/>
        </authorList>
    </citation>
    <scope>NUCLEOTIDE SEQUENCE [LARGE SCALE GENOMIC DNA]</scope>
    <source>
        <strain evidence="4 5">CC-YMP-6</strain>
    </source>
</reference>
<evidence type="ECO:0000313" key="5">
    <source>
        <dbReference type="Proteomes" id="UP001275315"/>
    </source>
</evidence>
<dbReference type="SMART" id="SM00292">
    <property type="entry name" value="BRCT"/>
    <property type="match status" value="1"/>
</dbReference>
<proteinExistence type="predicted"/>
<dbReference type="InterPro" id="IPR003583">
    <property type="entry name" value="Hlx-hairpin-Hlx_DNA-bd_motif"/>
</dbReference>
<dbReference type="SUPFAM" id="SSF52113">
    <property type="entry name" value="BRCT domain"/>
    <property type="match status" value="1"/>
</dbReference>
<name>A0ABU5CWG0_9BACI</name>
<accession>A0ABU5CWG0</accession>
<dbReference type="SMART" id="SM00278">
    <property type="entry name" value="HhH1"/>
    <property type="match status" value="3"/>
</dbReference>